<dbReference type="PANTHER" id="PTHR43578:SF3">
    <property type="entry name" value="NADH-QUINONE OXIDOREDUCTASE SUBUNIT F"/>
    <property type="match status" value="1"/>
</dbReference>
<keyword evidence="4" id="KW-0408">Iron</keyword>
<gene>
    <name evidence="7" type="ORF">PHILAsVB114_04905</name>
</gene>
<evidence type="ECO:0000313" key="7">
    <source>
        <dbReference type="EMBL" id="ASY27963.1"/>
    </source>
</evidence>
<organism evidence="7 8">
    <name type="scientific">Candidatus Planktophila limnetica</name>
    <dbReference type="NCBI Taxonomy" id="573600"/>
    <lineage>
        <taxon>Bacteria</taxon>
        <taxon>Bacillati</taxon>
        <taxon>Actinomycetota</taxon>
        <taxon>Actinomycetes</taxon>
        <taxon>Candidatus Nanopelagicales</taxon>
        <taxon>Candidatus Nanopelagicaceae</taxon>
        <taxon>Candidatus Planktophila</taxon>
    </lineage>
</organism>
<dbReference type="GO" id="GO:0010181">
    <property type="term" value="F:FMN binding"/>
    <property type="evidence" value="ECO:0007669"/>
    <property type="project" value="InterPro"/>
</dbReference>
<dbReference type="Gene3D" id="3.40.50.11540">
    <property type="entry name" value="NADH-ubiquinone oxidoreductase 51kDa subunit"/>
    <property type="match status" value="1"/>
</dbReference>
<keyword evidence="8" id="KW-1185">Reference proteome</keyword>
<dbReference type="Pfam" id="PF10589">
    <property type="entry name" value="NADH_4Fe-4S"/>
    <property type="match status" value="1"/>
</dbReference>
<evidence type="ECO:0000256" key="4">
    <source>
        <dbReference type="ARBA" id="ARBA00023004"/>
    </source>
</evidence>
<keyword evidence="5" id="KW-0411">Iron-sulfur</keyword>
<dbReference type="EMBL" id="CP016782">
    <property type="protein sequence ID" value="ASY27963.1"/>
    <property type="molecule type" value="Genomic_DNA"/>
</dbReference>
<evidence type="ECO:0000313" key="8">
    <source>
        <dbReference type="Proteomes" id="UP000217221"/>
    </source>
</evidence>
<sequence>MSTIVYVPNDSAAVSIGADQVAALIAKEAVKRSLAVTIIRNGTRGALWLETLVEVVTAQGRIAYGPVQPDDVASLFDSDFLHGGAHPLALGVTDEIQWFSKQDRVTYKRVGIIDPLSLSDYESHGGLVGLRRAITQSASETVAEVTASGLRGRGGAGFPAGIKWKTVLDTKADQKYICCNADEGDSGTFADRILIEADPFTLIEGMTIAAVAVGATEGFVYLRSEYPTAIKRLRDAIDIAQAAGVLGKSVLKSAHAFNLEVRVGAGSYVCGEETAMLESLEGKRGVVRSKPPLPAIEGLFGKPTIINNVLTLASVPEIMASGAAAYAARGIGRSLGTQVFQLAGNIARGGIIETAFGITLETLVNTFGSGTLSGKPLRAIQIGGPLGAYFNPSQLGVSMDYESLAAAGGMLGHGGVVLFDDSVDLAQQAKFAMEFCALESCGKCTPCRLGSTRGAETIEKIISGVDVPANKLLLLDLCEVMTDGSLCAMGGLTPLPVKSAMNNFPEDFTGGAKK</sequence>
<dbReference type="Proteomes" id="UP000217221">
    <property type="component" value="Chromosome"/>
</dbReference>
<evidence type="ECO:0000256" key="3">
    <source>
        <dbReference type="ARBA" id="ARBA00022723"/>
    </source>
</evidence>
<dbReference type="OrthoDB" id="9805533at2"/>
<dbReference type="FunFam" id="3.40.50.11540:FF:000001">
    <property type="entry name" value="NADH dehydrogenase [ubiquinone] flavoprotein 1, mitochondrial"/>
    <property type="match status" value="1"/>
</dbReference>
<dbReference type="GO" id="GO:0051539">
    <property type="term" value="F:4 iron, 4 sulfur cluster binding"/>
    <property type="evidence" value="ECO:0007669"/>
    <property type="project" value="UniProtKB-KW"/>
</dbReference>
<evidence type="ECO:0000259" key="6">
    <source>
        <dbReference type="SMART" id="SM00928"/>
    </source>
</evidence>
<dbReference type="SUPFAM" id="SSF140490">
    <property type="entry name" value="Nqo1C-terminal domain-like"/>
    <property type="match status" value="1"/>
</dbReference>
<dbReference type="InterPro" id="IPR011538">
    <property type="entry name" value="Nuo51_FMN-bd"/>
</dbReference>
<evidence type="ECO:0000256" key="5">
    <source>
        <dbReference type="ARBA" id="ARBA00023014"/>
    </source>
</evidence>
<keyword evidence="3" id="KW-0479">Metal-binding</keyword>
<dbReference type="Gene3D" id="3.10.20.600">
    <property type="match status" value="1"/>
</dbReference>
<dbReference type="PANTHER" id="PTHR43578">
    <property type="entry name" value="NADH-QUINONE OXIDOREDUCTASE SUBUNIT F"/>
    <property type="match status" value="1"/>
</dbReference>
<dbReference type="KEGG" id="plim:PHILAsVB114_04905"/>
<dbReference type="SMART" id="SM00928">
    <property type="entry name" value="NADH_4Fe-4S"/>
    <property type="match status" value="1"/>
</dbReference>
<dbReference type="InterPro" id="IPR037207">
    <property type="entry name" value="Nuop51_4Fe4S-bd_sf"/>
</dbReference>
<dbReference type="SUPFAM" id="SSF142984">
    <property type="entry name" value="Nqo1 middle domain-like"/>
    <property type="match status" value="1"/>
</dbReference>
<evidence type="ECO:0000256" key="2">
    <source>
        <dbReference type="ARBA" id="ARBA00022485"/>
    </source>
</evidence>
<keyword evidence="2" id="KW-0004">4Fe-4S</keyword>
<proteinExistence type="inferred from homology"/>
<dbReference type="InterPro" id="IPR001949">
    <property type="entry name" value="NADH-UbQ_OxRdtase_51kDa_CS"/>
</dbReference>
<accession>A0A249LFW3</accession>
<comment type="similarity">
    <text evidence="1">Belongs to the complex I 51 kDa subunit family.</text>
</comment>
<dbReference type="InterPro" id="IPR019575">
    <property type="entry name" value="Nuop51_4Fe4S-bd"/>
</dbReference>
<dbReference type="Pfam" id="PF01512">
    <property type="entry name" value="Complex1_51K"/>
    <property type="match status" value="1"/>
</dbReference>
<dbReference type="CDD" id="cd03063">
    <property type="entry name" value="TRX_Fd_FDH_beta"/>
    <property type="match status" value="1"/>
</dbReference>
<dbReference type="Gene3D" id="6.10.250.1450">
    <property type="match status" value="1"/>
</dbReference>
<reference evidence="7 8" key="1">
    <citation type="submission" date="2016-07" db="EMBL/GenBank/DDBJ databases">
        <title>High microdiversification within the ubiquitous acI lineage of Actinobacteria.</title>
        <authorList>
            <person name="Neuenschwander S.M."/>
            <person name="Salcher M."/>
            <person name="Ghai R."/>
            <person name="Pernthaler J."/>
        </authorList>
    </citation>
    <scope>NUCLEOTIDE SEQUENCE [LARGE SCALE GENOMIC DNA]</scope>
    <source>
        <strain evidence="7">MMS-VB-114</strain>
    </source>
</reference>
<dbReference type="SUPFAM" id="SSF142019">
    <property type="entry name" value="Nqo1 FMN-binding domain-like"/>
    <property type="match status" value="1"/>
</dbReference>
<dbReference type="GO" id="GO:0008137">
    <property type="term" value="F:NADH dehydrogenase (ubiquinone) activity"/>
    <property type="evidence" value="ECO:0007669"/>
    <property type="project" value="InterPro"/>
</dbReference>
<evidence type="ECO:0000256" key="1">
    <source>
        <dbReference type="ARBA" id="ARBA00007523"/>
    </source>
</evidence>
<dbReference type="AlphaFoldDB" id="A0A249LFW3"/>
<dbReference type="PROSITE" id="PS00645">
    <property type="entry name" value="COMPLEX1_51K_2"/>
    <property type="match status" value="1"/>
</dbReference>
<feature type="domain" description="NADH-ubiquinone oxidoreductase 51kDa subunit iron-sulphur binding" evidence="6">
    <location>
        <begin position="426"/>
        <end position="471"/>
    </location>
</feature>
<dbReference type="InterPro" id="IPR037225">
    <property type="entry name" value="Nuo51_FMN-bd_sf"/>
</dbReference>
<protein>
    <submittedName>
        <fullName evidence="7">Formate dehydrogenase iron-sulfur subunit</fullName>
    </submittedName>
</protein>
<dbReference type="GO" id="GO:0046872">
    <property type="term" value="F:metal ion binding"/>
    <property type="evidence" value="ECO:0007669"/>
    <property type="project" value="UniProtKB-KW"/>
</dbReference>
<dbReference type="Gene3D" id="1.20.1440.230">
    <property type="entry name" value="NADH-ubiquinone oxidoreductase 51kDa subunit, iron-sulphur binding domain"/>
    <property type="match status" value="1"/>
</dbReference>
<dbReference type="RefSeq" id="WP_095698266.1">
    <property type="nucleotide sequence ID" value="NZ_CP016782.1"/>
</dbReference>
<name>A0A249LFW3_9ACTN</name>